<dbReference type="InterPro" id="IPR005905">
    <property type="entry name" value="D_ala_D_ala"/>
</dbReference>
<evidence type="ECO:0000256" key="6">
    <source>
        <dbReference type="ARBA" id="ARBA00010871"/>
    </source>
</evidence>
<dbReference type="PROSITE" id="PS00843">
    <property type="entry name" value="DALA_DALA_LIGASE_1"/>
    <property type="match status" value="1"/>
</dbReference>
<evidence type="ECO:0000256" key="11">
    <source>
        <dbReference type="ARBA" id="ARBA00022840"/>
    </source>
</evidence>
<dbReference type="RefSeq" id="WP_352888719.1">
    <property type="nucleotide sequence ID" value="NZ_JBEPIJ010000006.1"/>
</dbReference>
<gene>
    <name evidence="16" type="primary">ddl</name>
    <name evidence="19" type="ORF">ABSH63_07585</name>
</gene>
<organism evidence="19 20">
    <name type="scientific">Sinimarinibacterium thermocellulolyticum</name>
    <dbReference type="NCBI Taxonomy" id="3170016"/>
    <lineage>
        <taxon>Bacteria</taxon>
        <taxon>Pseudomonadati</taxon>
        <taxon>Pseudomonadota</taxon>
        <taxon>Gammaproteobacteria</taxon>
        <taxon>Nevskiales</taxon>
        <taxon>Nevskiaceae</taxon>
        <taxon>Sinimarinibacterium</taxon>
    </lineage>
</organism>
<evidence type="ECO:0000256" key="16">
    <source>
        <dbReference type="HAMAP-Rule" id="MF_00047"/>
    </source>
</evidence>
<sequence>MTVAASSTSYVWRPRIRDPRAFGRVAVLMGGWSAERQVSLWSGAGVVEALRGKGVDVVAIDATRENVLRLREQHIDRVFNVLHGTGGEDGTVQAVLDLQGIPYTGSGVLASALAMDKLRSKRLWMAEGLPTPDYRFLRSRADLDAAAAHFGYPFIVKPSDEGSSVGVTKVKSPAQLDKAWSAAVGERGRTVMAERYIGGCALGHEFTCALLDGEALPTIRIEPDGEFYDYHAKYVSDATRYHCPSGLDAALEARVQSLCVRAFASLGARGWGRVDFMLDGEGEPWLIEANLVPGMTAHSLVPMAARARGMDYAELCWAVLETTLPAAGDGR</sequence>
<name>A0ABV2A9D2_9GAMM</name>
<reference evidence="19 20" key="1">
    <citation type="submission" date="2024-06" db="EMBL/GenBank/DDBJ databases">
        <authorList>
            <person name="Li Z."/>
            <person name="Jiang Y."/>
        </authorList>
    </citation>
    <scope>NUCLEOTIDE SEQUENCE [LARGE SCALE GENOMIC DNA]</scope>
    <source>
        <strain evidence="19 20">HSW-8</strain>
    </source>
</reference>
<keyword evidence="13 16" id="KW-0573">Peptidoglycan synthesis</keyword>
<accession>A0ABV2A9D2</accession>
<dbReference type="InterPro" id="IPR011095">
    <property type="entry name" value="Dala_Dala_lig_C"/>
</dbReference>
<dbReference type="NCBIfam" id="NF002378">
    <property type="entry name" value="PRK01372.1"/>
    <property type="match status" value="1"/>
</dbReference>
<evidence type="ECO:0000256" key="4">
    <source>
        <dbReference type="ARBA" id="ARBA00004496"/>
    </source>
</evidence>
<keyword evidence="12 16" id="KW-0133">Cell shape</keyword>
<dbReference type="NCBIfam" id="TIGR01205">
    <property type="entry name" value="D_ala_D_alaTIGR"/>
    <property type="match status" value="1"/>
</dbReference>
<dbReference type="InterPro" id="IPR011761">
    <property type="entry name" value="ATP-grasp"/>
</dbReference>
<comment type="catalytic activity">
    <reaction evidence="15 16">
        <text>2 D-alanine + ATP = D-alanyl-D-alanine + ADP + phosphate + H(+)</text>
        <dbReference type="Rhea" id="RHEA:11224"/>
        <dbReference type="ChEBI" id="CHEBI:15378"/>
        <dbReference type="ChEBI" id="CHEBI:30616"/>
        <dbReference type="ChEBI" id="CHEBI:43474"/>
        <dbReference type="ChEBI" id="CHEBI:57416"/>
        <dbReference type="ChEBI" id="CHEBI:57822"/>
        <dbReference type="ChEBI" id="CHEBI:456216"/>
        <dbReference type="EC" id="6.3.2.4"/>
    </reaction>
</comment>
<dbReference type="HAMAP" id="MF_00047">
    <property type="entry name" value="Dala_Dala_lig"/>
    <property type="match status" value="1"/>
</dbReference>
<evidence type="ECO:0000256" key="14">
    <source>
        <dbReference type="ARBA" id="ARBA00023316"/>
    </source>
</evidence>
<comment type="caution">
    <text evidence="19">The sequence shown here is derived from an EMBL/GenBank/DDBJ whole genome shotgun (WGS) entry which is preliminary data.</text>
</comment>
<evidence type="ECO:0000256" key="13">
    <source>
        <dbReference type="ARBA" id="ARBA00022984"/>
    </source>
</evidence>
<proteinExistence type="inferred from homology"/>
<dbReference type="Pfam" id="PF01820">
    <property type="entry name" value="Dala_Dala_lig_N"/>
    <property type="match status" value="1"/>
</dbReference>
<dbReference type="PANTHER" id="PTHR23132">
    <property type="entry name" value="D-ALANINE--D-ALANINE LIGASE"/>
    <property type="match status" value="1"/>
</dbReference>
<evidence type="ECO:0000256" key="7">
    <source>
        <dbReference type="ARBA" id="ARBA00012216"/>
    </source>
</evidence>
<dbReference type="PROSITE" id="PS50975">
    <property type="entry name" value="ATP_GRASP"/>
    <property type="match status" value="1"/>
</dbReference>
<keyword evidence="14 16" id="KW-0961">Cell wall biogenesis/degradation</keyword>
<dbReference type="EC" id="6.3.2.4" evidence="7 16"/>
<dbReference type="Pfam" id="PF07478">
    <property type="entry name" value="Dala_Dala_lig_C"/>
    <property type="match status" value="1"/>
</dbReference>
<evidence type="ECO:0000256" key="5">
    <source>
        <dbReference type="ARBA" id="ARBA00004752"/>
    </source>
</evidence>
<protein>
    <recommendedName>
        <fullName evidence="7 16">D-alanine--D-alanine ligase</fullName>
        <ecNumber evidence="7 16">6.3.2.4</ecNumber>
    </recommendedName>
    <alternativeName>
        <fullName evidence="16">D-Ala-D-Ala ligase</fullName>
    </alternativeName>
    <alternativeName>
        <fullName evidence="16">D-alanylalanine synthetase</fullName>
    </alternativeName>
</protein>
<comment type="function">
    <text evidence="3 16">Cell wall formation.</text>
</comment>
<evidence type="ECO:0000256" key="17">
    <source>
        <dbReference type="PROSITE-ProRule" id="PRU00409"/>
    </source>
</evidence>
<comment type="cofactor">
    <cofactor evidence="2">
        <name>Mg(2+)</name>
        <dbReference type="ChEBI" id="CHEBI:18420"/>
    </cofactor>
</comment>
<evidence type="ECO:0000256" key="2">
    <source>
        <dbReference type="ARBA" id="ARBA00001946"/>
    </source>
</evidence>
<evidence type="ECO:0000259" key="18">
    <source>
        <dbReference type="PROSITE" id="PS50975"/>
    </source>
</evidence>
<evidence type="ECO:0000256" key="3">
    <source>
        <dbReference type="ARBA" id="ARBA00003921"/>
    </source>
</evidence>
<keyword evidence="9 16" id="KW-0436">Ligase</keyword>
<keyword evidence="20" id="KW-1185">Reference proteome</keyword>
<dbReference type="Proteomes" id="UP001465331">
    <property type="component" value="Unassembled WGS sequence"/>
</dbReference>
<dbReference type="Gene3D" id="3.30.1490.20">
    <property type="entry name" value="ATP-grasp fold, A domain"/>
    <property type="match status" value="1"/>
</dbReference>
<dbReference type="InterPro" id="IPR011127">
    <property type="entry name" value="Dala_Dala_lig_N"/>
</dbReference>
<keyword evidence="11 17" id="KW-0067">ATP-binding</keyword>
<comment type="similarity">
    <text evidence="6 16">Belongs to the D-alanine--D-alanine ligase family.</text>
</comment>
<dbReference type="Gene3D" id="3.40.50.20">
    <property type="match status" value="1"/>
</dbReference>
<dbReference type="InterPro" id="IPR013815">
    <property type="entry name" value="ATP_grasp_subdomain_1"/>
</dbReference>
<dbReference type="GO" id="GO:0008716">
    <property type="term" value="F:D-alanine-D-alanine ligase activity"/>
    <property type="evidence" value="ECO:0007669"/>
    <property type="project" value="UniProtKB-EC"/>
</dbReference>
<dbReference type="InterPro" id="IPR016185">
    <property type="entry name" value="PreATP-grasp_dom_sf"/>
</dbReference>
<comment type="cofactor">
    <cofactor evidence="1">
        <name>Mn(2+)</name>
        <dbReference type="ChEBI" id="CHEBI:29035"/>
    </cofactor>
</comment>
<dbReference type="SUPFAM" id="SSF52440">
    <property type="entry name" value="PreATP-grasp domain"/>
    <property type="match status" value="1"/>
</dbReference>
<dbReference type="Gene3D" id="3.30.470.20">
    <property type="entry name" value="ATP-grasp fold, B domain"/>
    <property type="match status" value="1"/>
</dbReference>
<dbReference type="InterPro" id="IPR000291">
    <property type="entry name" value="D-Ala_lig_Van_CS"/>
</dbReference>
<evidence type="ECO:0000256" key="1">
    <source>
        <dbReference type="ARBA" id="ARBA00001936"/>
    </source>
</evidence>
<evidence type="ECO:0000313" key="20">
    <source>
        <dbReference type="Proteomes" id="UP001465331"/>
    </source>
</evidence>
<keyword evidence="10 17" id="KW-0547">Nucleotide-binding</keyword>
<evidence type="ECO:0000256" key="9">
    <source>
        <dbReference type="ARBA" id="ARBA00022598"/>
    </source>
</evidence>
<dbReference type="PIRSF" id="PIRSF039102">
    <property type="entry name" value="Ddl/VanB"/>
    <property type="match status" value="1"/>
</dbReference>
<comment type="pathway">
    <text evidence="5 16">Cell wall biogenesis; peptidoglycan biosynthesis.</text>
</comment>
<comment type="subcellular location">
    <subcellularLocation>
        <location evidence="4 16">Cytoplasm</location>
    </subcellularLocation>
</comment>
<evidence type="ECO:0000256" key="15">
    <source>
        <dbReference type="ARBA" id="ARBA00047614"/>
    </source>
</evidence>
<evidence type="ECO:0000256" key="12">
    <source>
        <dbReference type="ARBA" id="ARBA00022960"/>
    </source>
</evidence>
<feature type="domain" description="ATP-grasp" evidence="18">
    <location>
        <begin position="121"/>
        <end position="321"/>
    </location>
</feature>
<dbReference type="PANTHER" id="PTHR23132:SF23">
    <property type="entry name" value="D-ALANINE--D-ALANINE LIGASE B"/>
    <property type="match status" value="1"/>
</dbReference>
<evidence type="ECO:0000256" key="10">
    <source>
        <dbReference type="ARBA" id="ARBA00022741"/>
    </source>
</evidence>
<evidence type="ECO:0000313" key="19">
    <source>
        <dbReference type="EMBL" id="MES0873860.1"/>
    </source>
</evidence>
<keyword evidence="8 16" id="KW-0963">Cytoplasm</keyword>
<dbReference type="SUPFAM" id="SSF56059">
    <property type="entry name" value="Glutathione synthetase ATP-binding domain-like"/>
    <property type="match status" value="1"/>
</dbReference>
<evidence type="ECO:0000256" key="8">
    <source>
        <dbReference type="ARBA" id="ARBA00022490"/>
    </source>
</evidence>
<dbReference type="EMBL" id="JBEPIJ010000006">
    <property type="protein sequence ID" value="MES0873860.1"/>
    <property type="molecule type" value="Genomic_DNA"/>
</dbReference>